<organism evidence="1 2">
    <name type="scientific">Smallanthus sonchifolius</name>
    <dbReference type="NCBI Taxonomy" id="185202"/>
    <lineage>
        <taxon>Eukaryota</taxon>
        <taxon>Viridiplantae</taxon>
        <taxon>Streptophyta</taxon>
        <taxon>Embryophyta</taxon>
        <taxon>Tracheophyta</taxon>
        <taxon>Spermatophyta</taxon>
        <taxon>Magnoliopsida</taxon>
        <taxon>eudicotyledons</taxon>
        <taxon>Gunneridae</taxon>
        <taxon>Pentapetalae</taxon>
        <taxon>asterids</taxon>
        <taxon>campanulids</taxon>
        <taxon>Asterales</taxon>
        <taxon>Asteraceae</taxon>
        <taxon>Asteroideae</taxon>
        <taxon>Heliantheae alliance</taxon>
        <taxon>Millerieae</taxon>
        <taxon>Smallanthus</taxon>
    </lineage>
</organism>
<protein>
    <submittedName>
        <fullName evidence="1">Uncharacterized protein</fullName>
    </submittedName>
</protein>
<keyword evidence="2" id="KW-1185">Reference proteome</keyword>
<name>A0ACB9HUL8_9ASTR</name>
<dbReference type="EMBL" id="CM042028">
    <property type="protein sequence ID" value="KAI3798896.1"/>
    <property type="molecule type" value="Genomic_DNA"/>
</dbReference>
<reference evidence="1 2" key="2">
    <citation type="journal article" date="2022" name="Mol. Ecol. Resour.">
        <title>The genomes of chicory, endive, great burdock and yacon provide insights into Asteraceae paleo-polyploidization history and plant inulin production.</title>
        <authorList>
            <person name="Fan W."/>
            <person name="Wang S."/>
            <person name="Wang H."/>
            <person name="Wang A."/>
            <person name="Jiang F."/>
            <person name="Liu H."/>
            <person name="Zhao H."/>
            <person name="Xu D."/>
            <person name="Zhang Y."/>
        </authorList>
    </citation>
    <scope>NUCLEOTIDE SEQUENCE [LARGE SCALE GENOMIC DNA]</scope>
    <source>
        <strain evidence="2">cv. Yunnan</strain>
        <tissue evidence="1">Leaves</tissue>
    </source>
</reference>
<reference evidence="2" key="1">
    <citation type="journal article" date="2022" name="Mol. Ecol. Resour.">
        <title>The genomes of chicory, endive, great burdock and yacon provide insights into Asteraceae palaeo-polyploidization history and plant inulin production.</title>
        <authorList>
            <person name="Fan W."/>
            <person name="Wang S."/>
            <person name="Wang H."/>
            <person name="Wang A."/>
            <person name="Jiang F."/>
            <person name="Liu H."/>
            <person name="Zhao H."/>
            <person name="Xu D."/>
            <person name="Zhang Y."/>
        </authorList>
    </citation>
    <scope>NUCLEOTIDE SEQUENCE [LARGE SCALE GENOMIC DNA]</scope>
    <source>
        <strain evidence="2">cv. Yunnan</strain>
    </source>
</reference>
<evidence type="ECO:0000313" key="2">
    <source>
        <dbReference type="Proteomes" id="UP001056120"/>
    </source>
</evidence>
<proteinExistence type="predicted"/>
<dbReference type="Proteomes" id="UP001056120">
    <property type="component" value="Linkage Group LG11"/>
</dbReference>
<evidence type="ECO:0000313" key="1">
    <source>
        <dbReference type="EMBL" id="KAI3798896.1"/>
    </source>
</evidence>
<gene>
    <name evidence="1" type="ORF">L1987_34180</name>
</gene>
<sequence length="285" mass="32250">MGCAPKKVRGYTQKTETWKMNSTQRIVVTFNKFGKPMGDEGNELVQYLGTLMRMADHVSIEYSEWRKVPVQKKEDMYSLVKSKFIIHPDETSNNDLTCAVKRSSRSKMKEPHITWTKSFARLAHELATKNNDVYPTRAEMYITTRTRKDGSIVDDKAAEVVASVKAIASDSTSTPGDLDDFTIDDYSKVKGPEKRGYVRLVGRKPTAKSNGDSSTDSQTIHQLKSVVNVMLNIIQEHIPNANLSTVLSNMNIQVPELWFRAFGCHLSIEMLEIRTVVVDHEEDDD</sequence>
<accession>A0ACB9HUL8</accession>
<comment type="caution">
    <text evidence="1">The sequence shown here is derived from an EMBL/GenBank/DDBJ whole genome shotgun (WGS) entry which is preliminary data.</text>
</comment>